<sequence>MCETGFLGAMLGMQTTEHLSYDPPALSLWTTVILEMDIFAALCSLQDSCIGPITFKSQITVLSKRCCSFAASTRAAEHCSCLCELFQLSGHHIYGNPEVPTAGSL</sequence>
<protein>
    <submittedName>
        <fullName evidence="1">Uncharacterized protein</fullName>
    </submittedName>
</protein>
<evidence type="ECO:0000313" key="2">
    <source>
        <dbReference type="Proteomes" id="UP000887159"/>
    </source>
</evidence>
<dbReference type="Proteomes" id="UP000887159">
    <property type="component" value="Unassembled WGS sequence"/>
</dbReference>
<accession>A0A8X6RW70</accession>
<evidence type="ECO:0000313" key="1">
    <source>
        <dbReference type="EMBL" id="GFY02972.1"/>
    </source>
</evidence>
<comment type="caution">
    <text evidence="1">The sequence shown here is derived from an EMBL/GenBank/DDBJ whole genome shotgun (WGS) entry which is preliminary data.</text>
</comment>
<dbReference type="AlphaFoldDB" id="A0A8X6RW70"/>
<keyword evidence="2" id="KW-1185">Reference proteome</keyword>
<name>A0A8X6RW70_TRICX</name>
<organism evidence="1 2">
    <name type="scientific">Trichonephila clavipes</name>
    <name type="common">Golden silk orbweaver</name>
    <name type="synonym">Nephila clavipes</name>
    <dbReference type="NCBI Taxonomy" id="2585209"/>
    <lineage>
        <taxon>Eukaryota</taxon>
        <taxon>Metazoa</taxon>
        <taxon>Ecdysozoa</taxon>
        <taxon>Arthropoda</taxon>
        <taxon>Chelicerata</taxon>
        <taxon>Arachnida</taxon>
        <taxon>Araneae</taxon>
        <taxon>Araneomorphae</taxon>
        <taxon>Entelegynae</taxon>
        <taxon>Araneoidea</taxon>
        <taxon>Nephilidae</taxon>
        <taxon>Trichonephila</taxon>
    </lineage>
</organism>
<proteinExistence type="predicted"/>
<gene>
    <name evidence="1" type="ORF">TNCV_979771</name>
</gene>
<dbReference type="EMBL" id="BMAU01021234">
    <property type="protein sequence ID" value="GFY02972.1"/>
    <property type="molecule type" value="Genomic_DNA"/>
</dbReference>
<reference evidence="1" key="1">
    <citation type="submission" date="2020-08" db="EMBL/GenBank/DDBJ databases">
        <title>Multicomponent nature underlies the extraordinary mechanical properties of spider dragline silk.</title>
        <authorList>
            <person name="Kono N."/>
            <person name="Nakamura H."/>
            <person name="Mori M."/>
            <person name="Yoshida Y."/>
            <person name="Ohtoshi R."/>
            <person name="Malay A.D."/>
            <person name="Moran D.A.P."/>
            <person name="Tomita M."/>
            <person name="Numata K."/>
            <person name="Arakawa K."/>
        </authorList>
    </citation>
    <scope>NUCLEOTIDE SEQUENCE</scope>
</reference>